<name>A0A6J5L598_9CAUD</name>
<sequence length="125" mass="12721">MVDVVVTPTPVVTVTVTPAITPVTPPTEVSVLEGQPGPKGEKGDTGATGATGPQGPSGITQAIAYTHTQNAVSSTWSITHDLGFKPNVTTTDSSGFIMEGTVNYTSATTLTINFGFGTTGFAYLS</sequence>
<organism evidence="2">
    <name type="scientific">uncultured Caudovirales phage</name>
    <dbReference type="NCBI Taxonomy" id="2100421"/>
    <lineage>
        <taxon>Viruses</taxon>
        <taxon>Duplodnaviria</taxon>
        <taxon>Heunggongvirae</taxon>
        <taxon>Uroviricota</taxon>
        <taxon>Caudoviricetes</taxon>
        <taxon>Peduoviridae</taxon>
        <taxon>Maltschvirus</taxon>
        <taxon>Maltschvirus maltsch</taxon>
    </lineage>
</organism>
<evidence type="ECO:0000313" key="3">
    <source>
        <dbReference type="EMBL" id="CAB5219162.1"/>
    </source>
</evidence>
<proteinExistence type="predicted"/>
<reference evidence="2" key="1">
    <citation type="submission" date="2020-04" db="EMBL/GenBank/DDBJ databases">
        <authorList>
            <person name="Chiriac C."/>
            <person name="Salcher M."/>
            <person name="Ghai R."/>
            <person name="Kavagutti S V."/>
        </authorList>
    </citation>
    <scope>NUCLEOTIDE SEQUENCE</scope>
</reference>
<evidence type="ECO:0000313" key="2">
    <source>
        <dbReference type="EMBL" id="CAB4128456.1"/>
    </source>
</evidence>
<dbReference type="EMBL" id="LR796231">
    <property type="protein sequence ID" value="CAB4128456.1"/>
    <property type="molecule type" value="Genomic_DNA"/>
</dbReference>
<accession>A0A6J5L598</accession>
<evidence type="ECO:0008006" key="4">
    <source>
        <dbReference type="Google" id="ProtNLM"/>
    </source>
</evidence>
<evidence type="ECO:0000256" key="1">
    <source>
        <dbReference type="SAM" id="MobiDB-lite"/>
    </source>
</evidence>
<feature type="region of interest" description="Disordered" evidence="1">
    <location>
        <begin position="23"/>
        <end position="57"/>
    </location>
</feature>
<dbReference type="Gene3D" id="1.20.5.320">
    <property type="entry name" value="6-Phosphogluconate Dehydrogenase, domain 3"/>
    <property type="match status" value="1"/>
</dbReference>
<feature type="compositionally biased region" description="Low complexity" evidence="1">
    <location>
        <begin position="45"/>
        <end position="57"/>
    </location>
</feature>
<dbReference type="EMBL" id="LR798275">
    <property type="protein sequence ID" value="CAB5219162.1"/>
    <property type="molecule type" value="Genomic_DNA"/>
</dbReference>
<protein>
    <recommendedName>
        <fullName evidence="4">Collagen triple helix repeat</fullName>
    </recommendedName>
</protein>
<gene>
    <name evidence="2" type="ORF">UFOVP113_45</name>
    <name evidence="3" type="ORF">UFOVP225_32</name>
</gene>